<dbReference type="PANTHER" id="PTHR30061">
    <property type="entry name" value="MALTOSE-BINDING PERIPLASMIC PROTEIN"/>
    <property type="match status" value="1"/>
</dbReference>
<feature type="signal peptide" evidence="5">
    <location>
        <begin position="1"/>
        <end position="21"/>
    </location>
</feature>
<dbReference type="GO" id="GO:0055052">
    <property type="term" value="C:ATP-binding cassette (ABC) transporter complex, substrate-binding subunit-containing"/>
    <property type="evidence" value="ECO:0007669"/>
    <property type="project" value="TreeGrafter"/>
</dbReference>
<keyword evidence="3 5" id="KW-0732">Signal</keyword>
<evidence type="ECO:0000313" key="6">
    <source>
        <dbReference type="EMBL" id="TDQ64383.1"/>
    </source>
</evidence>
<dbReference type="GO" id="GO:0015768">
    <property type="term" value="P:maltose transport"/>
    <property type="evidence" value="ECO:0007669"/>
    <property type="project" value="TreeGrafter"/>
</dbReference>
<comment type="similarity">
    <text evidence="1">Belongs to the bacterial solute-binding protein 1 family.</text>
</comment>
<dbReference type="Proteomes" id="UP000295391">
    <property type="component" value="Unassembled WGS sequence"/>
</dbReference>
<feature type="chain" id="PRO_5020724415" evidence="5">
    <location>
        <begin position="22"/>
        <end position="407"/>
    </location>
</feature>
<dbReference type="OrthoDB" id="2509690at2"/>
<accession>A0A4R6VQ49</accession>
<dbReference type="PANTHER" id="PTHR30061:SF50">
    <property type="entry name" value="MALTOSE_MALTODEXTRIN-BINDING PERIPLASMIC PROTEIN"/>
    <property type="match status" value="1"/>
</dbReference>
<dbReference type="RefSeq" id="WP_133572995.1">
    <property type="nucleotide sequence ID" value="NZ_SNYR01000002.1"/>
</dbReference>
<evidence type="ECO:0000313" key="7">
    <source>
        <dbReference type="Proteomes" id="UP000295391"/>
    </source>
</evidence>
<dbReference type="Gene3D" id="3.40.190.10">
    <property type="entry name" value="Periplasmic binding protein-like II"/>
    <property type="match status" value="2"/>
</dbReference>
<keyword evidence="4" id="KW-0574">Periplasm</keyword>
<comment type="caution">
    <text evidence="6">The sequence shown here is derived from an EMBL/GenBank/DDBJ whole genome shotgun (WGS) entry which is preliminary data.</text>
</comment>
<evidence type="ECO:0000256" key="2">
    <source>
        <dbReference type="ARBA" id="ARBA00022448"/>
    </source>
</evidence>
<protein>
    <submittedName>
        <fullName evidence="6">Raffinose/stachyose/melibiose transport system substrate-binding protein</fullName>
    </submittedName>
</protein>
<keyword evidence="7" id="KW-1185">Reference proteome</keyword>
<gene>
    <name evidence="6" type="ORF">ATL17_2402</name>
</gene>
<dbReference type="EMBL" id="SNYR01000002">
    <property type="protein sequence ID" value="TDQ64383.1"/>
    <property type="molecule type" value="Genomic_DNA"/>
</dbReference>
<name>A0A4R6VQ49_9HYPH</name>
<evidence type="ECO:0000256" key="5">
    <source>
        <dbReference type="SAM" id="SignalP"/>
    </source>
</evidence>
<dbReference type="GO" id="GO:1901982">
    <property type="term" value="F:maltose binding"/>
    <property type="evidence" value="ECO:0007669"/>
    <property type="project" value="TreeGrafter"/>
</dbReference>
<evidence type="ECO:0000256" key="4">
    <source>
        <dbReference type="ARBA" id="ARBA00022764"/>
    </source>
</evidence>
<dbReference type="Pfam" id="PF01547">
    <property type="entry name" value="SBP_bac_1"/>
    <property type="match status" value="1"/>
</dbReference>
<dbReference type="GO" id="GO:0042956">
    <property type="term" value="P:maltodextrin transmembrane transport"/>
    <property type="evidence" value="ECO:0007669"/>
    <property type="project" value="TreeGrafter"/>
</dbReference>
<reference evidence="6 7" key="1">
    <citation type="submission" date="2019-03" db="EMBL/GenBank/DDBJ databases">
        <title>Genomic Encyclopedia of Type Strains, Phase III (KMG-III): the genomes of soil and plant-associated and newly described type strains.</title>
        <authorList>
            <person name="Whitman W."/>
        </authorList>
    </citation>
    <scope>NUCLEOTIDE SEQUENCE [LARGE SCALE GENOMIC DNA]</scope>
    <source>
        <strain evidence="6 7">CGMCC 1.7002</strain>
    </source>
</reference>
<keyword evidence="2" id="KW-0813">Transport</keyword>
<dbReference type="AlphaFoldDB" id="A0A4R6VQ49"/>
<evidence type="ECO:0000256" key="3">
    <source>
        <dbReference type="ARBA" id="ARBA00022729"/>
    </source>
</evidence>
<proteinExistence type="inferred from homology"/>
<dbReference type="SUPFAM" id="SSF53850">
    <property type="entry name" value="Periplasmic binding protein-like II"/>
    <property type="match status" value="1"/>
</dbReference>
<dbReference type="InterPro" id="IPR006059">
    <property type="entry name" value="SBP"/>
</dbReference>
<organism evidence="6 7">
    <name type="scientific">Maritalea mobilis</name>
    <dbReference type="NCBI Taxonomy" id="483324"/>
    <lineage>
        <taxon>Bacteria</taxon>
        <taxon>Pseudomonadati</taxon>
        <taxon>Pseudomonadota</taxon>
        <taxon>Alphaproteobacteria</taxon>
        <taxon>Hyphomicrobiales</taxon>
        <taxon>Devosiaceae</taxon>
        <taxon>Maritalea</taxon>
    </lineage>
</organism>
<sequence>MKSLRKIASMAVLSTATFAYAGTALAQTELDFWSWRQEDVKAYNEIIAAFEEQNPDIKVTFTAHEATSYNTILTTALAGGAGPDIMHTRSYGSLEAIAAPGYLEPLDGKIDLSALSADELLGTTLRADGHVYAVPFASQTIVVFYNKDLFEQHDVALPETWDEFLAASQKFKDAGVIPLANGLADAWTMEIMSGAFLPNFYGKDFFGEVTSGATDFEDERFVNALEKFAALKDYMPQGYEGVDYATMKQLFSAGQAAMFVGGSFDIPTFVSSGVNFDIMQGPAAEEGGPRMVATWLDGGYGVNAASENKEAALKFIQFTATQPFAQMLTDKLANVPAVDGADISDPMLAKVSDFHAEATPYIMLVAFRFNTPTGSTLLQNGLQELFTGKKTAAEVAADISAGIKSAE</sequence>
<evidence type="ECO:0000256" key="1">
    <source>
        <dbReference type="ARBA" id="ARBA00008520"/>
    </source>
</evidence>